<evidence type="ECO:0000259" key="4">
    <source>
        <dbReference type="SMART" id="SM00642"/>
    </source>
</evidence>
<keyword evidence="3" id="KW-0326">Glycosidase</keyword>
<evidence type="ECO:0000256" key="2">
    <source>
        <dbReference type="RuleBase" id="RU003615"/>
    </source>
</evidence>
<proteinExistence type="inferred from homology"/>
<organism evidence="5 6">
    <name type="scientific">Microbispora oryzae</name>
    <dbReference type="NCBI Taxonomy" id="2806554"/>
    <lineage>
        <taxon>Bacteria</taxon>
        <taxon>Bacillati</taxon>
        <taxon>Actinomycetota</taxon>
        <taxon>Actinomycetes</taxon>
        <taxon>Streptosporangiales</taxon>
        <taxon>Streptosporangiaceae</taxon>
        <taxon>Microbispora</taxon>
    </lineage>
</organism>
<keyword evidence="3" id="KW-0119">Carbohydrate metabolism</keyword>
<dbReference type="InterPro" id="IPR006047">
    <property type="entry name" value="GH13_cat_dom"/>
</dbReference>
<comment type="similarity">
    <text evidence="1 2">Belongs to the glycosyl hydrolase 13 family.</text>
</comment>
<dbReference type="PRINTS" id="PR00110">
    <property type="entry name" value="ALPHAAMYLASE"/>
</dbReference>
<protein>
    <recommendedName>
        <fullName evidence="3">Alpha-amylase</fullName>
        <ecNumber evidence="3">3.2.1.1</ecNumber>
    </recommendedName>
</protein>
<dbReference type="SUPFAM" id="SSF51445">
    <property type="entry name" value="(Trans)glycosidases"/>
    <property type="match status" value="1"/>
</dbReference>
<dbReference type="SMART" id="SM00642">
    <property type="entry name" value="Aamy"/>
    <property type="match status" value="1"/>
</dbReference>
<dbReference type="Gene3D" id="3.90.400.10">
    <property type="entry name" value="Oligo-1,6-glucosidase, Domain 2"/>
    <property type="match status" value="1"/>
</dbReference>
<dbReference type="EMBL" id="JAFCNB010000002">
    <property type="protein sequence ID" value="MBP2703083.1"/>
    <property type="molecule type" value="Genomic_DNA"/>
</dbReference>
<dbReference type="Gene3D" id="3.20.20.80">
    <property type="entry name" value="Glycosidases"/>
    <property type="match status" value="1"/>
</dbReference>
<dbReference type="EC" id="3.2.1.1" evidence="3"/>
<evidence type="ECO:0000313" key="5">
    <source>
        <dbReference type="EMBL" id="MBP2703083.1"/>
    </source>
</evidence>
<dbReference type="InterPro" id="IPR045857">
    <property type="entry name" value="O16G_dom_2"/>
</dbReference>
<evidence type="ECO:0000256" key="1">
    <source>
        <dbReference type="ARBA" id="ARBA00008061"/>
    </source>
</evidence>
<dbReference type="Pfam" id="PF00128">
    <property type="entry name" value="Alpha-amylase"/>
    <property type="match status" value="2"/>
</dbReference>
<keyword evidence="6" id="KW-1185">Reference proteome</keyword>
<dbReference type="Pfam" id="PF22157">
    <property type="entry name" value="SupH-like_C"/>
    <property type="match status" value="1"/>
</dbReference>
<dbReference type="GO" id="GO:0043169">
    <property type="term" value="F:cation binding"/>
    <property type="evidence" value="ECO:0007669"/>
    <property type="project" value="InterPro"/>
</dbReference>
<dbReference type="InterPro" id="IPR006046">
    <property type="entry name" value="Alpha_amylase"/>
</dbReference>
<accession>A0A940WHZ5</accession>
<dbReference type="InterPro" id="IPR017853">
    <property type="entry name" value="GH"/>
</dbReference>
<dbReference type="InterPro" id="IPR054049">
    <property type="entry name" value="SupH-like_C"/>
</dbReference>
<dbReference type="Gene3D" id="2.60.40.1180">
    <property type="entry name" value="Golgi alpha-mannosidase II"/>
    <property type="match status" value="1"/>
</dbReference>
<comment type="caution">
    <text evidence="5">The sequence shown here is derived from an EMBL/GenBank/DDBJ whole genome shotgun (WGS) entry which is preliminary data.</text>
</comment>
<dbReference type="CDD" id="cd11334">
    <property type="entry name" value="AmyAc_TreS"/>
    <property type="match status" value="1"/>
</dbReference>
<dbReference type="GO" id="GO:0005975">
    <property type="term" value="P:carbohydrate metabolic process"/>
    <property type="evidence" value="ECO:0007669"/>
    <property type="project" value="InterPro"/>
</dbReference>
<dbReference type="GO" id="GO:0004556">
    <property type="term" value="F:alpha-amylase activity"/>
    <property type="evidence" value="ECO:0007669"/>
    <property type="project" value="UniProtKB-UniRule"/>
</dbReference>
<comment type="catalytic activity">
    <reaction evidence="3">
        <text>Endohydrolysis of (1-&gt;4)-alpha-D-glucosidic linkages in polysaccharides containing three or more (1-&gt;4)-alpha-linked D-glucose units.</text>
        <dbReference type="EC" id="3.2.1.1"/>
    </reaction>
</comment>
<dbReference type="AlphaFoldDB" id="A0A940WHZ5"/>
<keyword evidence="3" id="KW-0378">Hydrolase</keyword>
<reference evidence="5" key="1">
    <citation type="submission" date="2021-02" db="EMBL/GenBank/DDBJ databases">
        <title>Draft genome sequence of Microbispora sp. RL4-1S isolated from rice leaves in Thailand.</title>
        <authorList>
            <person name="Muangham S."/>
            <person name="Duangmal K."/>
        </authorList>
    </citation>
    <scope>NUCLEOTIDE SEQUENCE</scope>
    <source>
        <strain evidence="5">RL4-1S</strain>
    </source>
</reference>
<dbReference type="PANTHER" id="PTHR10357">
    <property type="entry name" value="ALPHA-AMYLASE FAMILY MEMBER"/>
    <property type="match status" value="1"/>
</dbReference>
<evidence type="ECO:0000313" key="6">
    <source>
        <dbReference type="Proteomes" id="UP000674234"/>
    </source>
</evidence>
<name>A0A940WHZ5_9ACTN</name>
<gene>
    <name evidence="5" type="ORF">JOL79_04615</name>
</gene>
<dbReference type="InterPro" id="IPR013780">
    <property type="entry name" value="Glyco_hydro_b"/>
</dbReference>
<dbReference type="SUPFAM" id="SSF51011">
    <property type="entry name" value="Glycosyl hydrolase domain"/>
    <property type="match status" value="1"/>
</dbReference>
<feature type="domain" description="Glycosyl hydrolase family 13 catalytic" evidence="4">
    <location>
        <begin position="22"/>
        <end position="420"/>
    </location>
</feature>
<dbReference type="PANTHER" id="PTHR10357:SF219">
    <property type="entry name" value="MALTOSE ALPHA-D-GLUCOSYLTRANSFERASE"/>
    <property type="match status" value="1"/>
</dbReference>
<evidence type="ECO:0000256" key="3">
    <source>
        <dbReference type="RuleBase" id="RU361134"/>
    </source>
</evidence>
<sequence length="562" mass="63717">MRLSMTSDVWWKNAVVYCLDIETYADGNADGIGDFRGAIQHIDHLDRLGVTCIWLMPFFPTPDRDDGYDITDFYSVDPRLGTLGDFVEFMQVARDRGIRVIADLVVNHTSDEHPWFRDARSGRDARYRDWYIWSDEPEPDDPKGIVFPDKENSLWEYDQKTGQYYFHRFYRFQPDLNTSNPEVRDEIARILGFWMELGLSGFRVDAVPFLVEQVTEAGDGSLPDPHEFFAALRAFMSRRDGSAALLGEVNLPYPDLMKYFGNDLGDEITMCFDFIGMQRMYLALARGDVRPLAEALNERPRPPKDCQWATFVRNHDELTLDKLSDSERAEVFAAFGPDEDMRLYGRGLRRRLPTMLGGDMDRIKMVYSLLFSLPGTPVLFYGEEIGMGENLELEGRQAVRTPMQWTPNRNGGFSRADPAKVRIPMPSGEYAPEKVNVSAQQRDPGSLLVWITRLIRNYRDCPELAWGDHSVLDTGTTAVLAHRADFEGETVVAVHNFGEAEAEVELTLAGIDSSRVLTDLLVDGTIEISGDGRARFGLGRYGCRWFRVSTPETAPADSGDVD</sequence>
<dbReference type="Proteomes" id="UP000674234">
    <property type="component" value="Unassembled WGS sequence"/>
</dbReference>